<feature type="transmembrane region" description="Helical" evidence="12">
    <location>
        <begin position="98"/>
        <end position="118"/>
    </location>
</feature>
<evidence type="ECO:0000256" key="5">
    <source>
        <dbReference type="ARBA" id="ARBA00022692"/>
    </source>
</evidence>
<evidence type="ECO:0000256" key="11">
    <source>
        <dbReference type="ARBA" id="ARBA00023136"/>
    </source>
</evidence>
<feature type="transmembrane region" description="Helical" evidence="12">
    <location>
        <begin position="231"/>
        <end position="251"/>
    </location>
</feature>
<dbReference type="Proteomes" id="UP001597548">
    <property type="component" value="Unassembled WGS sequence"/>
</dbReference>
<evidence type="ECO:0000256" key="9">
    <source>
        <dbReference type="ARBA" id="ARBA00023004"/>
    </source>
</evidence>
<keyword evidence="3" id="KW-1003">Cell membrane</keyword>
<feature type="transmembrane region" description="Helical" evidence="12">
    <location>
        <begin position="7"/>
        <end position="22"/>
    </location>
</feature>
<organism evidence="14 15">
    <name type="scientific">Psychroserpens luteus</name>
    <dbReference type="NCBI Taxonomy" id="1434066"/>
    <lineage>
        <taxon>Bacteria</taxon>
        <taxon>Pseudomonadati</taxon>
        <taxon>Bacteroidota</taxon>
        <taxon>Flavobacteriia</taxon>
        <taxon>Flavobacteriales</taxon>
        <taxon>Flavobacteriaceae</taxon>
        <taxon>Psychroserpens</taxon>
    </lineage>
</organism>
<evidence type="ECO:0000313" key="15">
    <source>
        <dbReference type="Proteomes" id="UP001597548"/>
    </source>
</evidence>
<evidence type="ECO:0000313" key="14">
    <source>
        <dbReference type="EMBL" id="MFD2917058.1"/>
    </source>
</evidence>
<evidence type="ECO:0000256" key="1">
    <source>
        <dbReference type="ARBA" id="ARBA00004429"/>
    </source>
</evidence>
<dbReference type="PANTHER" id="PTHR38674">
    <property type="entry name" value="ALKANE 1-MONOOXYGENASE 1"/>
    <property type="match status" value="1"/>
</dbReference>
<evidence type="ECO:0000256" key="7">
    <source>
        <dbReference type="ARBA" id="ARBA00022989"/>
    </source>
</evidence>
<dbReference type="PANTHER" id="PTHR38674:SF1">
    <property type="entry name" value="ALKANE 1-MONOOXYGENASE 1"/>
    <property type="match status" value="1"/>
</dbReference>
<keyword evidence="10" id="KW-0503">Monooxygenase</keyword>
<feature type="transmembrane region" description="Helical" evidence="12">
    <location>
        <begin position="68"/>
        <end position="86"/>
    </location>
</feature>
<keyword evidence="5 12" id="KW-0812">Transmembrane</keyword>
<gene>
    <name evidence="14" type="ORF">ACFS29_15495</name>
</gene>
<evidence type="ECO:0000259" key="13">
    <source>
        <dbReference type="Pfam" id="PF00487"/>
    </source>
</evidence>
<accession>A0ABW5ZYH1</accession>
<sequence length="347" mass="40152">MKDLKYLAAFSIPIVAFISIYFKGSFAFLTVIFSFVIIPILELIFPIETENLSSEDVDHKLKKKIFDWLLYLNLPIVYGLVFFGIYEAVNTPIETYELIGIIFSVGIVLGVNGINVAHELGHRKSTNERFLGKALLLPALYMHFYIEHNFGHHLHAATPEDPATARYNQSVYSFWFTSVFRQYLKAWKIQIKLLKTNKKGFFSVKNDMFWYVLLQIGYLMTVLLFFGSIGLLFSISAAIVGILLLESVNYIEHYGLLRLKTKSGRYERVKEMHSWNSNHVIGRIVLYELTRHSDHHFKSSKKYQVLDCHDESPQMPFGYPTSVVLAMVPPLWFSIMNKRVPKEMVLD</sequence>
<keyword evidence="9" id="KW-0408">Iron</keyword>
<evidence type="ECO:0000256" key="2">
    <source>
        <dbReference type="ARBA" id="ARBA00010823"/>
    </source>
</evidence>
<keyword evidence="11 12" id="KW-0472">Membrane</keyword>
<dbReference type="EMBL" id="JBHUOS010000010">
    <property type="protein sequence ID" value="MFD2917058.1"/>
    <property type="molecule type" value="Genomic_DNA"/>
</dbReference>
<dbReference type="CDD" id="cd03512">
    <property type="entry name" value="Alkane-hydroxylase"/>
    <property type="match status" value="1"/>
</dbReference>
<comment type="caution">
    <text evidence="14">The sequence shown here is derived from an EMBL/GenBank/DDBJ whole genome shotgun (WGS) entry which is preliminary data.</text>
</comment>
<keyword evidence="8" id="KW-0560">Oxidoreductase</keyword>
<feature type="transmembrane region" description="Helical" evidence="12">
    <location>
        <begin position="28"/>
        <end position="47"/>
    </location>
</feature>
<evidence type="ECO:0000256" key="8">
    <source>
        <dbReference type="ARBA" id="ARBA00023002"/>
    </source>
</evidence>
<dbReference type="RefSeq" id="WP_194506100.1">
    <property type="nucleotide sequence ID" value="NZ_JADILU010000001.1"/>
</dbReference>
<keyword evidence="4" id="KW-0997">Cell inner membrane</keyword>
<keyword evidence="6" id="KW-0479">Metal-binding</keyword>
<comment type="similarity">
    <text evidence="2">Belongs to the fatty acid desaturase type 1 family. AlkB subfamily.</text>
</comment>
<protein>
    <submittedName>
        <fullName evidence="14">Alkane 1-monooxygenase</fullName>
    </submittedName>
</protein>
<evidence type="ECO:0000256" key="10">
    <source>
        <dbReference type="ARBA" id="ARBA00023033"/>
    </source>
</evidence>
<dbReference type="InterPro" id="IPR005804">
    <property type="entry name" value="FA_desaturase_dom"/>
</dbReference>
<reference evidence="15" key="1">
    <citation type="journal article" date="2019" name="Int. J. Syst. Evol. Microbiol.">
        <title>The Global Catalogue of Microorganisms (GCM) 10K type strain sequencing project: providing services to taxonomists for standard genome sequencing and annotation.</title>
        <authorList>
            <consortium name="The Broad Institute Genomics Platform"/>
            <consortium name="The Broad Institute Genome Sequencing Center for Infectious Disease"/>
            <person name="Wu L."/>
            <person name="Ma J."/>
        </authorList>
    </citation>
    <scope>NUCLEOTIDE SEQUENCE [LARGE SCALE GENOMIC DNA]</scope>
    <source>
        <strain evidence="15">KCTC 32514</strain>
    </source>
</reference>
<evidence type="ECO:0000256" key="12">
    <source>
        <dbReference type="SAM" id="Phobius"/>
    </source>
</evidence>
<feature type="domain" description="Fatty acid desaturase" evidence="13">
    <location>
        <begin position="102"/>
        <end position="304"/>
    </location>
</feature>
<evidence type="ECO:0000256" key="3">
    <source>
        <dbReference type="ARBA" id="ARBA00022475"/>
    </source>
</evidence>
<evidence type="ECO:0000256" key="6">
    <source>
        <dbReference type="ARBA" id="ARBA00022723"/>
    </source>
</evidence>
<name>A0ABW5ZYH1_9FLAO</name>
<dbReference type="Pfam" id="PF00487">
    <property type="entry name" value="FA_desaturase"/>
    <property type="match status" value="1"/>
</dbReference>
<comment type="subcellular location">
    <subcellularLocation>
        <location evidence="1">Cell inner membrane</location>
        <topology evidence="1">Multi-pass membrane protein</topology>
    </subcellularLocation>
</comment>
<dbReference type="InterPro" id="IPR033885">
    <property type="entry name" value="AlkB/XylM"/>
</dbReference>
<keyword evidence="15" id="KW-1185">Reference proteome</keyword>
<keyword evidence="7 12" id="KW-1133">Transmembrane helix</keyword>
<evidence type="ECO:0000256" key="4">
    <source>
        <dbReference type="ARBA" id="ARBA00022519"/>
    </source>
</evidence>
<feature type="transmembrane region" description="Helical" evidence="12">
    <location>
        <begin position="208"/>
        <end position="226"/>
    </location>
</feature>
<proteinExistence type="inferred from homology"/>